<organism evidence="2 3">
    <name type="scientific">Dokdonella immobilis</name>
    <dbReference type="NCBI Taxonomy" id="578942"/>
    <lineage>
        <taxon>Bacteria</taxon>
        <taxon>Pseudomonadati</taxon>
        <taxon>Pseudomonadota</taxon>
        <taxon>Gammaproteobacteria</taxon>
        <taxon>Lysobacterales</taxon>
        <taxon>Rhodanobacteraceae</taxon>
        <taxon>Dokdonella</taxon>
    </lineage>
</organism>
<accession>A0A1I5A974</accession>
<keyword evidence="3" id="KW-1185">Reference proteome</keyword>
<dbReference type="Proteomes" id="UP000198575">
    <property type="component" value="Unassembled WGS sequence"/>
</dbReference>
<proteinExistence type="predicted"/>
<protein>
    <submittedName>
        <fullName evidence="2">Uncharacterized protein</fullName>
    </submittedName>
</protein>
<reference evidence="2 3" key="1">
    <citation type="submission" date="2016-10" db="EMBL/GenBank/DDBJ databases">
        <authorList>
            <person name="de Groot N.N."/>
        </authorList>
    </citation>
    <scope>NUCLEOTIDE SEQUENCE [LARGE SCALE GENOMIC DNA]</scope>
    <source>
        <strain evidence="2 3">CGMCC 1.7659</strain>
    </source>
</reference>
<evidence type="ECO:0000256" key="1">
    <source>
        <dbReference type="SAM" id="MobiDB-lite"/>
    </source>
</evidence>
<gene>
    <name evidence="2" type="ORF">SAMN05216289_1349</name>
</gene>
<dbReference type="STRING" id="578942.SAMN05216289_1349"/>
<name>A0A1I5A974_9GAMM</name>
<dbReference type="Gene3D" id="2.60.120.200">
    <property type="match status" value="1"/>
</dbReference>
<feature type="region of interest" description="Disordered" evidence="1">
    <location>
        <begin position="561"/>
        <end position="588"/>
    </location>
</feature>
<sequence>MGEFSRVPILGHALQKTVIKYAQAGDTYVPRGNNMIHVPMRRLLATSIVVAFGASSSLHAQVFYQNFDISDPMNPRPGCNTGDFPGGAGTYPFPVGWVKRNVDNRVPDASVAYVNEAWEVREDFNFDVTECAAFSTSWYSPAGAANDWMWTPLISVPAGSATLSWRAVAYDPAYPDGYEVRVMQAANGPPTGGTGTIGNQITNSTTLFSVAAEQSAWTQHAVGLSGFGGQQVYFGFRNNSNDKFLLIIDDVKVVDATPNLSASVAAVSSPYPRVSEGTQVDARLGVRALNVGGADLTDVVATATIKRDGVAFGTPIISDVIASLPIGAAQPVTFPIGHTFDGNGVWSIEYSLSSAQSSSEISLLDNVIESVPTAVGGNEFARHELPPTSVLGIGAGSGGEIGVQFDLQTTSTFEGIRFAMNAVEPAVPPDPEWAGRNLVANLREFDTSTGKPGSLLASTTPVLSTNAGGAYDAPFSGGAQVLVPGRYVITVSEPMSGPAMPLFVSAQRYEAGAGWIDWPTNPLGGWAHPEDFGNQYLITPDVSLLSEFSLFKDGFETADSPAAAPRMAAPTRPTRRAAPTQLVPRVPR</sequence>
<evidence type="ECO:0000313" key="2">
    <source>
        <dbReference type="EMBL" id="SFN59121.1"/>
    </source>
</evidence>
<feature type="compositionally biased region" description="Low complexity" evidence="1">
    <location>
        <begin position="561"/>
        <end position="580"/>
    </location>
</feature>
<dbReference type="NCBIfam" id="NF038128">
    <property type="entry name" value="choice_anch_J"/>
    <property type="match status" value="1"/>
</dbReference>
<dbReference type="AlphaFoldDB" id="A0A1I5A974"/>
<evidence type="ECO:0000313" key="3">
    <source>
        <dbReference type="Proteomes" id="UP000198575"/>
    </source>
</evidence>
<dbReference type="EMBL" id="FOVF01000034">
    <property type="protein sequence ID" value="SFN59121.1"/>
    <property type="molecule type" value="Genomic_DNA"/>
</dbReference>